<keyword evidence="2" id="KW-1185">Reference proteome</keyword>
<comment type="caution">
    <text evidence="1">The sequence shown here is derived from an EMBL/GenBank/DDBJ whole genome shotgun (WGS) entry which is preliminary data.</text>
</comment>
<evidence type="ECO:0000313" key="2">
    <source>
        <dbReference type="Proteomes" id="UP000266841"/>
    </source>
</evidence>
<proteinExistence type="predicted"/>
<dbReference type="AlphaFoldDB" id="K0RYT1"/>
<name>K0RYT1_THAOC</name>
<reference evidence="1 2" key="1">
    <citation type="journal article" date="2012" name="Genome Biol.">
        <title>Genome and low-iron response of an oceanic diatom adapted to chronic iron limitation.</title>
        <authorList>
            <person name="Lommer M."/>
            <person name="Specht M."/>
            <person name="Roy A.S."/>
            <person name="Kraemer L."/>
            <person name="Andreson R."/>
            <person name="Gutowska M.A."/>
            <person name="Wolf J."/>
            <person name="Bergner S.V."/>
            <person name="Schilhabel M.B."/>
            <person name="Klostermeier U.C."/>
            <person name="Beiko R.G."/>
            <person name="Rosenstiel P."/>
            <person name="Hippler M."/>
            <person name="Laroche J."/>
        </authorList>
    </citation>
    <scope>NUCLEOTIDE SEQUENCE [LARGE SCALE GENOMIC DNA]</scope>
    <source>
        <strain evidence="1 2">CCMP1005</strain>
    </source>
</reference>
<organism evidence="1 2">
    <name type="scientific">Thalassiosira oceanica</name>
    <name type="common">Marine diatom</name>
    <dbReference type="NCBI Taxonomy" id="159749"/>
    <lineage>
        <taxon>Eukaryota</taxon>
        <taxon>Sar</taxon>
        <taxon>Stramenopiles</taxon>
        <taxon>Ochrophyta</taxon>
        <taxon>Bacillariophyta</taxon>
        <taxon>Coscinodiscophyceae</taxon>
        <taxon>Thalassiosirophycidae</taxon>
        <taxon>Thalassiosirales</taxon>
        <taxon>Thalassiosiraceae</taxon>
        <taxon>Thalassiosira</taxon>
    </lineage>
</organism>
<sequence length="69" mass="7498">MWIYANSSGFTGDAERALRNEFPDNCRAENAIRANRGGRRAGENKINQIVSSCSRPVPRPSGGALLLAH</sequence>
<evidence type="ECO:0000313" key="1">
    <source>
        <dbReference type="EMBL" id="EJK58160.1"/>
    </source>
</evidence>
<gene>
    <name evidence="1" type="ORF">THAOC_21737</name>
</gene>
<dbReference type="EMBL" id="AGNL01026047">
    <property type="protein sequence ID" value="EJK58160.1"/>
    <property type="molecule type" value="Genomic_DNA"/>
</dbReference>
<accession>K0RYT1</accession>
<protein>
    <submittedName>
        <fullName evidence="1">Uncharacterized protein</fullName>
    </submittedName>
</protein>
<dbReference type="Proteomes" id="UP000266841">
    <property type="component" value="Unassembled WGS sequence"/>
</dbReference>